<gene>
    <name evidence="1" type="ORF">HPBE_LOCUS1643</name>
</gene>
<keyword evidence="2" id="KW-1185">Reference proteome</keyword>
<dbReference type="AlphaFoldDB" id="A0A183F650"/>
<sequence length="58" mass="6345">MELASRMVSAMTRATEVPDKAKPCKVGMVVDVSDARFIGGLIPCKSAISVRFKWKPSF</sequence>
<dbReference type="EMBL" id="UZAH01001926">
    <property type="protein sequence ID" value="VDO20418.1"/>
    <property type="molecule type" value="Genomic_DNA"/>
</dbReference>
<organism evidence="2 3">
    <name type="scientific">Heligmosomoides polygyrus</name>
    <name type="common">Parasitic roundworm</name>
    <dbReference type="NCBI Taxonomy" id="6339"/>
    <lineage>
        <taxon>Eukaryota</taxon>
        <taxon>Metazoa</taxon>
        <taxon>Ecdysozoa</taxon>
        <taxon>Nematoda</taxon>
        <taxon>Chromadorea</taxon>
        <taxon>Rhabditida</taxon>
        <taxon>Rhabditina</taxon>
        <taxon>Rhabditomorpha</taxon>
        <taxon>Strongyloidea</taxon>
        <taxon>Heligmosomidae</taxon>
        <taxon>Heligmosomoides</taxon>
    </lineage>
</organism>
<protein>
    <submittedName>
        <fullName evidence="1 3">Uncharacterized protein</fullName>
    </submittedName>
</protein>
<dbReference type="WBParaSite" id="HPBE_0000164201-mRNA-1">
    <property type="protein sequence ID" value="HPBE_0000164201-mRNA-1"/>
    <property type="gene ID" value="HPBE_0000164201"/>
</dbReference>
<evidence type="ECO:0000313" key="3">
    <source>
        <dbReference type="WBParaSite" id="HPBE_0000164201-mRNA-1"/>
    </source>
</evidence>
<dbReference type="Proteomes" id="UP000050761">
    <property type="component" value="Unassembled WGS sequence"/>
</dbReference>
<reference evidence="1 2" key="1">
    <citation type="submission" date="2018-11" db="EMBL/GenBank/DDBJ databases">
        <authorList>
            <consortium name="Pathogen Informatics"/>
        </authorList>
    </citation>
    <scope>NUCLEOTIDE SEQUENCE [LARGE SCALE GENOMIC DNA]</scope>
</reference>
<proteinExistence type="predicted"/>
<evidence type="ECO:0000313" key="2">
    <source>
        <dbReference type="Proteomes" id="UP000050761"/>
    </source>
</evidence>
<reference evidence="3" key="2">
    <citation type="submission" date="2019-09" db="UniProtKB">
        <authorList>
            <consortium name="WormBaseParasite"/>
        </authorList>
    </citation>
    <scope>IDENTIFICATION</scope>
</reference>
<evidence type="ECO:0000313" key="1">
    <source>
        <dbReference type="EMBL" id="VDO20418.1"/>
    </source>
</evidence>
<accession>A0A183F650</accession>
<accession>A0A3P7WRQ3</accession>
<dbReference type="OrthoDB" id="5834491at2759"/>
<name>A0A183F650_HELPZ</name>